<name>A0A175W4K6_9PEZI</name>
<evidence type="ECO:0000313" key="3">
    <source>
        <dbReference type="Proteomes" id="UP000078237"/>
    </source>
</evidence>
<keyword evidence="3" id="KW-1185">Reference proteome</keyword>
<dbReference type="PANTHER" id="PTHR33112">
    <property type="entry name" value="DOMAIN PROTEIN, PUTATIVE-RELATED"/>
    <property type="match status" value="1"/>
</dbReference>
<gene>
    <name evidence="2" type="ORF">MMYC01_206361</name>
</gene>
<evidence type="ECO:0000313" key="2">
    <source>
        <dbReference type="EMBL" id="KXX78515.1"/>
    </source>
</evidence>
<dbReference type="Pfam" id="PF06985">
    <property type="entry name" value="HET"/>
    <property type="match status" value="1"/>
</dbReference>
<dbReference type="PANTHER" id="PTHR33112:SF9">
    <property type="entry name" value="HETEROKARYON INCOMPATIBILITY DOMAIN-CONTAINING PROTEIN"/>
    <property type="match status" value="1"/>
</dbReference>
<organism evidence="2 3">
    <name type="scientific">Madurella mycetomatis</name>
    <dbReference type="NCBI Taxonomy" id="100816"/>
    <lineage>
        <taxon>Eukaryota</taxon>
        <taxon>Fungi</taxon>
        <taxon>Dikarya</taxon>
        <taxon>Ascomycota</taxon>
        <taxon>Pezizomycotina</taxon>
        <taxon>Sordariomycetes</taxon>
        <taxon>Sordariomycetidae</taxon>
        <taxon>Sordariales</taxon>
        <taxon>Sordariales incertae sedis</taxon>
        <taxon>Madurella</taxon>
    </lineage>
</organism>
<dbReference type="VEuPathDB" id="FungiDB:MMYC01_206361"/>
<reference evidence="2 3" key="1">
    <citation type="journal article" date="2016" name="Genome Announc.">
        <title>Genome Sequence of Madurella mycetomatis mm55, Isolated from a Human Mycetoma Case in Sudan.</title>
        <authorList>
            <person name="Smit S."/>
            <person name="Derks M.F."/>
            <person name="Bervoets S."/>
            <person name="Fahal A."/>
            <person name="van Leeuwen W."/>
            <person name="van Belkum A."/>
            <person name="van de Sande W.W."/>
        </authorList>
    </citation>
    <scope>NUCLEOTIDE SEQUENCE [LARGE SCALE GENOMIC DNA]</scope>
    <source>
        <strain evidence="3">mm55</strain>
    </source>
</reference>
<proteinExistence type="predicted"/>
<dbReference type="Proteomes" id="UP000078237">
    <property type="component" value="Unassembled WGS sequence"/>
</dbReference>
<feature type="domain" description="Heterokaryon incompatibility" evidence="1">
    <location>
        <begin position="2"/>
        <end position="128"/>
    </location>
</feature>
<evidence type="ECO:0000259" key="1">
    <source>
        <dbReference type="Pfam" id="PF06985"/>
    </source>
</evidence>
<dbReference type="AlphaFoldDB" id="A0A175W4K6"/>
<comment type="caution">
    <text evidence="2">The sequence shown here is derived from an EMBL/GenBank/DDBJ whole genome shotgun (WGS) entry which is preliminary data.</text>
</comment>
<dbReference type="InterPro" id="IPR010730">
    <property type="entry name" value="HET"/>
</dbReference>
<dbReference type="STRING" id="100816.A0A175W4K6"/>
<dbReference type="OrthoDB" id="5362512at2759"/>
<dbReference type="EMBL" id="LCTW02000117">
    <property type="protein sequence ID" value="KXX78515.1"/>
    <property type="molecule type" value="Genomic_DNA"/>
</dbReference>
<sequence length="427" mass="48228">MLPATFQDAIDFTRRLGLRYIWIDSICIIQDSPKDWAEQSSLMADIYGNAHLTICATASAGSDGGCYLPTPEFWRPHKIMPLGPDKKEYTVYVRGHLDERHVPDWSQASRGAHPRNFPLLTRAWAFQERLLSPRLVHFAAGEIMWECFEASDCECRRGLPSMFPKFLPEKMMFREPQAAAGDLEALTRHWRHIVFAFSGLELTLAKDKLPALSGVAKRTLRLRPADDEYLAGLWRKTLLTDICWTGFRNDLRRPQAWRCPSWSWASVDGVVQGHFGLSGPRRTYSTIHHASVTLAGPDPMGEVTDGEIVLSGPMFVAELYEETAGQGKFERLKLRGNGLTVGFDVDCYNDFDSGRLASGNRLACLRIACSLFGGDFCLVLKLQEGEDTEAHSGQSTYQRVGYVLHDPKELETHWYSQETEPRLVRIV</sequence>
<protein>
    <submittedName>
        <fullName evidence="2">Heterokaryon incompatibility protein 6, OR allele</fullName>
    </submittedName>
</protein>
<accession>A0A175W4K6</accession>